<feature type="domain" description="Tex-like protein N-terminal" evidence="1">
    <location>
        <begin position="3"/>
        <end position="22"/>
    </location>
</feature>
<dbReference type="Gene3D" id="1.10.10.650">
    <property type="entry name" value="RuvA domain 2-like"/>
    <property type="match status" value="1"/>
</dbReference>
<name>A0A6S6TEN6_9GAMM</name>
<dbReference type="Pfam" id="PF09371">
    <property type="entry name" value="Tex_N"/>
    <property type="match status" value="1"/>
</dbReference>
<organism evidence="2">
    <name type="scientific">uncultured Thiotrichaceae bacterium</name>
    <dbReference type="NCBI Taxonomy" id="298394"/>
    <lineage>
        <taxon>Bacteria</taxon>
        <taxon>Pseudomonadati</taxon>
        <taxon>Pseudomonadota</taxon>
        <taxon>Gammaproteobacteria</taxon>
        <taxon>Thiotrichales</taxon>
        <taxon>Thiotrichaceae</taxon>
        <taxon>environmental samples</taxon>
    </lineage>
</organism>
<dbReference type="EMBL" id="CACVAY010000077">
    <property type="protein sequence ID" value="CAA6816677.1"/>
    <property type="molecule type" value="Genomic_DNA"/>
</dbReference>
<proteinExistence type="predicted"/>
<reference evidence="2" key="1">
    <citation type="submission" date="2020-01" db="EMBL/GenBank/DDBJ databases">
        <authorList>
            <person name="Meier V. D."/>
            <person name="Meier V D."/>
        </authorList>
    </citation>
    <scope>NUCLEOTIDE SEQUENCE</scope>
    <source>
        <strain evidence="2">HLG_WM_MAG_07</strain>
    </source>
</reference>
<dbReference type="AlphaFoldDB" id="A0A6S6TEN6"/>
<evidence type="ECO:0000259" key="1">
    <source>
        <dbReference type="Pfam" id="PF09371"/>
    </source>
</evidence>
<dbReference type="SUPFAM" id="SSF158832">
    <property type="entry name" value="Tex N-terminal region-like"/>
    <property type="match status" value="1"/>
</dbReference>
<protein>
    <submittedName>
        <fullName evidence="2">Transcription accessory protein (S1 RNA-binding domain)</fullName>
    </submittedName>
</protein>
<feature type="non-terminal residue" evidence="2">
    <location>
        <position position="184"/>
    </location>
</feature>
<gene>
    <name evidence="2" type="ORF">HELGO_WM16961</name>
</gene>
<dbReference type="InterPro" id="IPR018974">
    <property type="entry name" value="Tex-like_N"/>
</dbReference>
<accession>A0A6S6TEN6</accession>
<evidence type="ECO:0000313" key="2">
    <source>
        <dbReference type="EMBL" id="CAA6816677.1"/>
    </source>
</evidence>
<dbReference type="InterPro" id="IPR023319">
    <property type="entry name" value="Tex-like_HTH_dom_sf"/>
</dbReference>
<sequence>MIAAIQLLDEGSTVPFISRYRKMDAVTTHTVSRWTGKHRVTETYRFASGLPLRDSDDALSVNWCSLTSVRDDDKRLYHNAFATSHPITVKTVESLIKAGRCWWKIENENNNTLKTKGYHFEHNFGHGQQHLSNLLTAMTLLAYLVHTVINLMDERFQVLLKKTGSRRRLFTNISTLTTFFCFKS</sequence>